<evidence type="ECO:0000313" key="10">
    <source>
        <dbReference type="Proteomes" id="UP001216390"/>
    </source>
</evidence>
<feature type="transmembrane region" description="Helical" evidence="6">
    <location>
        <begin position="186"/>
        <end position="206"/>
    </location>
</feature>
<keyword evidence="3 6" id="KW-0812">Transmembrane</keyword>
<dbReference type="AlphaFoldDB" id="A0AAE9Y751"/>
<evidence type="ECO:0000256" key="2">
    <source>
        <dbReference type="ARBA" id="ARBA00022475"/>
    </source>
</evidence>
<feature type="transmembrane region" description="Helical" evidence="6">
    <location>
        <begin position="218"/>
        <end position="239"/>
    </location>
</feature>
<dbReference type="InterPro" id="IPR052159">
    <property type="entry name" value="Competence_DNA_uptake"/>
</dbReference>
<evidence type="ECO:0000256" key="5">
    <source>
        <dbReference type="ARBA" id="ARBA00023136"/>
    </source>
</evidence>
<gene>
    <name evidence="9" type="ORF">PO878_14050</name>
</gene>
<evidence type="ECO:0000256" key="6">
    <source>
        <dbReference type="SAM" id="Phobius"/>
    </source>
</evidence>
<feature type="transmembrane region" description="Helical" evidence="6">
    <location>
        <begin position="286"/>
        <end position="305"/>
    </location>
</feature>
<dbReference type="Pfam" id="PF03772">
    <property type="entry name" value="Competence"/>
    <property type="match status" value="1"/>
</dbReference>
<dbReference type="RefSeq" id="WP_272735150.1">
    <property type="nucleotide sequence ID" value="NZ_CP116942.1"/>
</dbReference>
<organism evidence="9 10">
    <name type="scientific">Iamia majanohamensis</name>
    <dbReference type="NCBI Taxonomy" id="467976"/>
    <lineage>
        <taxon>Bacteria</taxon>
        <taxon>Bacillati</taxon>
        <taxon>Actinomycetota</taxon>
        <taxon>Acidimicrobiia</taxon>
        <taxon>Acidimicrobiales</taxon>
        <taxon>Iamiaceae</taxon>
        <taxon>Iamia</taxon>
    </lineage>
</organism>
<reference evidence="9" key="1">
    <citation type="submission" date="2023-01" db="EMBL/GenBank/DDBJ databases">
        <title>The diversity of Class Acidimicrobiia in South China Sea sediment environments and the proposal of Iamia marina sp. nov., a novel species of the genus Iamia.</title>
        <authorList>
            <person name="He Y."/>
            <person name="Tian X."/>
        </authorList>
    </citation>
    <scope>NUCLEOTIDE SEQUENCE</scope>
    <source>
        <strain evidence="9">DSM 19957</strain>
    </source>
</reference>
<evidence type="ECO:0000256" key="3">
    <source>
        <dbReference type="ARBA" id="ARBA00022692"/>
    </source>
</evidence>
<dbReference type="Proteomes" id="UP001216390">
    <property type="component" value="Chromosome"/>
</dbReference>
<dbReference type="NCBIfam" id="TIGR00360">
    <property type="entry name" value="ComEC_N-term"/>
    <property type="match status" value="1"/>
</dbReference>
<feature type="signal peptide" evidence="7">
    <location>
        <begin position="1"/>
        <end position="37"/>
    </location>
</feature>
<dbReference type="InterPro" id="IPR004477">
    <property type="entry name" value="ComEC_N"/>
</dbReference>
<protein>
    <submittedName>
        <fullName evidence="9">ComEC/Rec2 family competence protein</fullName>
    </submittedName>
</protein>
<keyword evidence="7" id="KW-0732">Signal</keyword>
<dbReference type="GO" id="GO:0005886">
    <property type="term" value="C:plasma membrane"/>
    <property type="evidence" value="ECO:0007669"/>
    <property type="project" value="UniProtKB-SubCell"/>
</dbReference>
<feature type="transmembrane region" description="Helical" evidence="6">
    <location>
        <begin position="401"/>
        <end position="421"/>
    </location>
</feature>
<keyword evidence="2" id="KW-1003">Cell membrane</keyword>
<feature type="transmembrane region" description="Helical" evidence="6">
    <location>
        <begin position="428"/>
        <end position="448"/>
    </location>
</feature>
<feature type="transmembrane region" description="Helical" evidence="6">
    <location>
        <begin position="259"/>
        <end position="279"/>
    </location>
</feature>
<keyword evidence="5 6" id="KW-0472">Membrane</keyword>
<dbReference type="PANTHER" id="PTHR30619:SF7">
    <property type="entry name" value="BETA-LACTAMASE DOMAIN PROTEIN"/>
    <property type="match status" value="1"/>
</dbReference>
<dbReference type="PANTHER" id="PTHR30619">
    <property type="entry name" value="DNA INTERNALIZATION/COMPETENCE PROTEIN COMEC/REC2"/>
    <property type="match status" value="1"/>
</dbReference>
<proteinExistence type="predicted"/>
<accession>A0AAE9Y751</accession>
<feature type="chain" id="PRO_5041970641" evidence="7">
    <location>
        <begin position="38"/>
        <end position="564"/>
    </location>
</feature>
<sequence length="564" mass="56316">MALIVPVALLAVALAVRRPALLVLAAGLAASSLAARADAGMEPPAPREVAGQVTLVGDPEARWGGVEVVARLEGRLVLLVADPPAAETVLARLAGERVRVEGRLGPLPDDASWLRVRHVSGRLTVTDAAPGGEAAAPWRAANHLRRTLADGAAGLGPDRRSLFLGLVLGDDREQSPEVTDDFRGSGLSHLLAVSGQNVAFVLAVAAPVLRRAGPGTRVVLVVVLLALFATVTRFEPSVLRAVAMAGAALVATTRGRPTTGVHLLALAVTGLVLVDPFLVRSTGFRLSVAATAGIVVLGPRLLAALPLPPALGLPVAVTASAQLGVAPLLVGTFGGVPVASLPANVLAAPAAALVMTWGLPAGVVAGLVPSIAGPAHVPTAVALDWVAGVARRASSVPLGELGWPHLAALGAAVGLAVLAGGARRSRRLLGAVACAVALGALVAPGLALTRPPVHAAPVAGVEVWRAGGATVVVVAPGTGPADTLEGLRLAGVTRLDVLVLGPGSGAGDEERAARHRLAPGRVLWLGRDPPGAVRLGGLVVVATDEAACVAPASAAPCTPPVDED</sequence>
<keyword evidence="4 6" id="KW-1133">Transmembrane helix</keyword>
<comment type="subcellular location">
    <subcellularLocation>
        <location evidence="1">Cell membrane</location>
        <topology evidence="1">Multi-pass membrane protein</topology>
    </subcellularLocation>
</comment>
<feature type="domain" description="ComEC/Rec2-related protein" evidence="8">
    <location>
        <begin position="166"/>
        <end position="419"/>
    </location>
</feature>
<evidence type="ECO:0000256" key="1">
    <source>
        <dbReference type="ARBA" id="ARBA00004651"/>
    </source>
</evidence>
<evidence type="ECO:0000259" key="8">
    <source>
        <dbReference type="Pfam" id="PF03772"/>
    </source>
</evidence>
<evidence type="ECO:0000256" key="7">
    <source>
        <dbReference type="SAM" id="SignalP"/>
    </source>
</evidence>
<feature type="transmembrane region" description="Helical" evidence="6">
    <location>
        <begin position="345"/>
        <end position="368"/>
    </location>
</feature>
<dbReference type="KEGG" id="ima:PO878_14050"/>
<name>A0AAE9Y751_9ACTN</name>
<evidence type="ECO:0000256" key="4">
    <source>
        <dbReference type="ARBA" id="ARBA00022989"/>
    </source>
</evidence>
<keyword evidence="10" id="KW-1185">Reference proteome</keyword>
<evidence type="ECO:0000313" key="9">
    <source>
        <dbReference type="EMBL" id="WCO65623.1"/>
    </source>
</evidence>
<dbReference type="EMBL" id="CP116942">
    <property type="protein sequence ID" value="WCO65623.1"/>
    <property type="molecule type" value="Genomic_DNA"/>
</dbReference>